<dbReference type="GO" id="GO:0003723">
    <property type="term" value="F:RNA binding"/>
    <property type="evidence" value="ECO:0007669"/>
    <property type="project" value="UniProtKB-KW"/>
</dbReference>
<dbReference type="InterPro" id="IPR026610">
    <property type="entry name" value="Hen1"/>
</dbReference>
<evidence type="ECO:0000256" key="14">
    <source>
        <dbReference type="SAM" id="SignalP"/>
    </source>
</evidence>
<dbReference type="EC" id="2.1.1.386" evidence="11"/>
<comment type="similarity">
    <text evidence="2">Belongs to the methyltransferase superfamily. HEN1 family.</text>
</comment>
<keyword evidence="6" id="KW-0949">S-adenosyl-L-methionine</keyword>
<keyword evidence="10" id="KW-0943">RNA-mediated gene silencing</keyword>
<dbReference type="PANTHER" id="PTHR21404:SF3">
    <property type="entry name" value="SMALL RNA 2'-O-METHYLTRANSFERASE"/>
    <property type="match status" value="1"/>
</dbReference>
<keyword evidence="4" id="KW-0489">Methyltransferase</keyword>
<dbReference type="Gene3D" id="3.40.50.150">
    <property type="entry name" value="Vaccinia Virus protein VP39"/>
    <property type="match status" value="1"/>
</dbReference>
<feature type="compositionally biased region" description="Low complexity" evidence="13">
    <location>
        <begin position="879"/>
        <end position="898"/>
    </location>
</feature>
<keyword evidence="8" id="KW-0460">Magnesium</keyword>
<keyword evidence="7" id="KW-0479">Metal-binding</keyword>
<evidence type="ECO:0000256" key="7">
    <source>
        <dbReference type="ARBA" id="ARBA00022723"/>
    </source>
</evidence>
<proteinExistence type="inferred from homology"/>
<feature type="region of interest" description="Disordered" evidence="13">
    <location>
        <begin position="121"/>
        <end position="159"/>
    </location>
</feature>
<dbReference type="GO" id="GO:0046872">
    <property type="term" value="F:metal ion binding"/>
    <property type="evidence" value="ECO:0007669"/>
    <property type="project" value="UniProtKB-KW"/>
</dbReference>
<feature type="region of interest" description="Disordered" evidence="13">
    <location>
        <begin position="812"/>
        <end position="898"/>
    </location>
</feature>
<feature type="chain" id="PRO_5041440473" description="Small RNA 2'-O-methyltransferase" evidence="14">
    <location>
        <begin position="21"/>
        <end position="898"/>
    </location>
</feature>
<evidence type="ECO:0000256" key="11">
    <source>
        <dbReference type="ARBA" id="ARBA00035025"/>
    </source>
</evidence>
<dbReference type="GO" id="GO:0005737">
    <property type="term" value="C:cytoplasm"/>
    <property type="evidence" value="ECO:0007669"/>
    <property type="project" value="TreeGrafter"/>
</dbReference>
<evidence type="ECO:0000256" key="3">
    <source>
        <dbReference type="ARBA" id="ARBA00021330"/>
    </source>
</evidence>
<accession>A0AA38PW07</accession>
<protein>
    <recommendedName>
        <fullName evidence="3">Small RNA 2'-O-methyltransferase</fullName>
        <ecNumber evidence="11">2.1.1.386</ecNumber>
    </recommendedName>
</protein>
<evidence type="ECO:0000256" key="12">
    <source>
        <dbReference type="ARBA" id="ARBA00048418"/>
    </source>
</evidence>
<reference evidence="15" key="1">
    <citation type="submission" date="2022-08" db="EMBL/GenBank/DDBJ databases">
        <authorList>
            <consortium name="DOE Joint Genome Institute"/>
            <person name="Min B."/>
            <person name="Riley R."/>
            <person name="Sierra-Patev S."/>
            <person name="Naranjo-Ortiz M."/>
            <person name="Looney B."/>
            <person name="Konkel Z."/>
            <person name="Slot J.C."/>
            <person name="Sakamoto Y."/>
            <person name="Steenwyk J.L."/>
            <person name="Rokas A."/>
            <person name="Carro J."/>
            <person name="Camarero S."/>
            <person name="Ferreira P."/>
            <person name="Molpeceres G."/>
            <person name="Ruiz-Duenas F.J."/>
            <person name="Serrano A."/>
            <person name="Henrissat B."/>
            <person name="Drula E."/>
            <person name="Hughes K.W."/>
            <person name="Mata J.L."/>
            <person name="Ishikawa N.K."/>
            <person name="Vargas-Isla R."/>
            <person name="Ushijima S."/>
            <person name="Smith C.A."/>
            <person name="Ahrendt S."/>
            <person name="Andreopoulos W."/>
            <person name="He G."/>
            <person name="Labutti K."/>
            <person name="Lipzen A."/>
            <person name="Ng V."/>
            <person name="Sandor L."/>
            <person name="Barry K."/>
            <person name="Martinez A.T."/>
            <person name="Xiao Y."/>
            <person name="Gibbons J.G."/>
            <person name="Terashima K."/>
            <person name="Hibbett D.S."/>
            <person name="Grigoriev I.V."/>
        </authorList>
    </citation>
    <scope>NUCLEOTIDE SEQUENCE</scope>
    <source>
        <strain evidence="15">TFB7829</strain>
    </source>
</reference>
<evidence type="ECO:0000256" key="13">
    <source>
        <dbReference type="SAM" id="MobiDB-lite"/>
    </source>
</evidence>
<evidence type="ECO:0000256" key="5">
    <source>
        <dbReference type="ARBA" id="ARBA00022679"/>
    </source>
</evidence>
<comment type="catalytic activity">
    <reaction evidence="12">
        <text>small RNA 3'-end nucleotide + S-adenosyl-L-methionine = small RNA 3'-end 2'-O-methylnucleotide + S-adenosyl-L-homocysteine + H(+)</text>
        <dbReference type="Rhea" id="RHEA:37887"/>
        <dbReference type="Rhea" id="RHEA-COMP:10415"/>
        <dbReference type="Rhea" id="RHEA-COMP:10416"/>
        <dbReference type="ChEBI" id="CHEBI:15378"/>
        <dbReference type="ChEBI" id="CHEBI:57856"/>
        <dbReference type="ChEBI" id="CHEBI:59789"/>
        <dbReference type="ChEBI" id="CHEBI:74896"/>
        <dbReference type="ChEBI" id="CHEBI:74898"/>
        <dbReference type="EC" id="2.1.1.386"/>
    </reaction>
</comment>
<comment type="cofactor">
    <cofactor evidence="1">
        <name>Mg(2+)</name>
        <dbReference type="ChEBI" id="CHEBI:18420"/>
    </cofactor>
</comment>
<dbReference type="GO" id="GO:0005634">
    <property type="term" value="C:nucleus"/>
    <property type="evidence" value="ECO:0007669"/>
    <property type="project" value="TreeGrafter"/>
</dbReference>
<dbReference type="AlphaFoldDB" id="A0AA38PW07"/>
<dbReference type="Proteomes" id="UP001163850">
    <property type="component" value="Unassembled WGS sequence"/>
</dbReference>
<feature type="signal peptide" evidence="14">
    <location>
        <begin position="1"/>
        <end position="20"/>
    </location>
</feature>
<evidence type="ECO:0000256" key="2">
    <source>
        <dbReference type="ARBA" id="ARBA00009026"/>
    </source>
</evidence>
<dbReference type="EMBL" id="MU802066">
    <property type="protein sequence ID" value="KAJ3982336.1"/>
    <property type="molecule type" value="Genomic_DNA"/>
</dbReference>
<dbReference type="GO" id="GO:0090486">
    <property type="term" value="F:small RNA 2'-O-methyltransferase activity"/>
    <property type="evidence" value="ECO:0007669"/>
    <property type="project" value="UniProtKB-EC"/>
</dbReference>
<evidence type="ECO:0000256" key="6">
    <source>
        <dbReference type="ARBA" id="ARBA00022691"/>
    </source>
</evidence>
<dbReference type="InterPro" id="IPR029063">
    <property type="entry name" value="SAM-dependent_MTases_sf"/>
</dbReference>
<feature type="compositionally biased region" description="Low complexity" evidence="13">
    <location>
        <begin position="664"/>
        <end position="684"/>
    </location>
</feature>
<evidence type="ECO:0000256" key="9">
    <source>
        <dbReference type="ARBA" id="ARBA00022884"/>
    </source>
</evidence>
<keyword evidence="5" id="KW-0808">Transferase</keyword>
<evidence type="ECO:0000256" key="10">
    <source>
        <dbReference type="ARBA" id="ARBA00023158"/>
    </source>
</evidence>
<keyword evidence="9" id="KW-0694">RNA-binding</keyword>
<evidence type="ECO:0000313" key="16">
    <source>
        <dbReference type="Proteomes" id="UP001163850"/>
    </source>
</evidence>
<gene>
    <name evidence="15" type="ORF">F5890DRAFT_1476215</name>
</gene>
<evidence type="ECO:0000256" key="8">
    <source>
        <dbReference type="ARBA" id="ARBA00022842"/>
    </source>
</evidence>
<evidence type="ECO:0000256" key="4">
    <source>
        <dbReference type="ARBA" id="ARBA00022603"/>
    </source>
</evidence>
<comment type="caution">
    <text evidence="15">The sequence shown here is derived from an EMBL/GenBank/DDBJ whole genome shotgun (WGS) entry which is preliminary data.</text>
</comment>
<dbReference type="PANTHER" id="PTHR21404">
    <property type="entry name" value="HEN1"/>
    <property type="match status" value="1"/>
</dbReference>
<organism evidence="15 16">
    <name type="scientific">Lentinula detonsa</name>
    <dbReference type="NCBI Taxonomy" id="2804962"/>
    <lineage>
        <taxon>Eukaryota</taxon>
        <taxon>Fungi</taxon>
        <taxon>Dikarya</taxon>
        <taxon>Basidiomycota</taxon>
        <taxon>Agaricomycotina</taxon>
        <taxon>Agaricomycetes</taxon>
        <taxon>Agaricomycetidae</taxon>
        <taxon>Agaricales</taxon>
        <taxon>Marasmiineae</taxon>
        <taxon>Omphalotaceae</taxon>
        <taxon>Lentinula</taxon>
    </lineage>
</organism>
<evidence type="ECO:0000313" key="15">
    <source>
        <dbReference type="EMBL" id="KAJ3982336.1"/>
    </source>
</evidence>
<feature type="region of interest" description="Disordered" evidence="13">
    <location>
        <begin position="652"/>
        <end position="687"/>
    </location>
</feature>
<feature type="compositionally biased region" description="Low complexity" evidence="13">
    <location>
        <begin position="121"/>
        <end position="130"/>
    </location>
</feature>
<name>A0AA38PW07_9AGAR</name>
<dbReference type="GO" id="GO:0001510">
    <property type="term" value="P:RNA methylation"/>
    <property type="evidence" value="ECO:0007669"/>
    <property type="project" value="InterPro"/>
</dbReference>
<dbReference type="GO" id="GO:0030422">
    <property type="term" value="P:siRNA processing"/>
    <property type="evidence" value="ECO:0007669"/>
    <property type="project" value="TreeGrafter"/>
</dbReference>
<feature type="compositionally biased region" description="Basic and acidic residues" evidence="13">
    <location>
        <begin position="131"/>
        <end position="146"/>
    </location>
</feature>
<sequence>MKFLLGTLVLALVVSSQVQAAAIPISSRMSTDKADGTSTSTAVRRFDVEPAEMLEMREMSDTAEWNFRRRSIGSLISTNGPKLLAMAHNTKGGATNAKGEQGKSKGIHHAALDKLKSLVPSKAAAPAKPIEPAKPHEPAELPKPSEGEPPSQQPSAIEKATDAAKIIKEGAGAAGAVGATVSTLKGGDQAPAAEGAAVMVSDCNLGVSLTDRAIWVKMLSGTDSEPGRELAVTFFPALYLQRRIWILDILRRENVSDVLDVGCGEGQLLAVLSLPSPWLSTPPQSLLYPDGQFDLQIASVSPIGLYNTPSDPIPNLHITRLAGLDKSSRDLEFTAQAIAPPDTSEPSFDPWRYKGSQETVRWEEMTAKLWQGGLEIINEEFVGTECIVSSEVIEHLPPHILPFYAPILLGVYKPKLLLITTPSYSFNALFTSPNSDPSIRLRSGFSDPTGRTDRIFRHEDHQFEWTPEEFRQYCEKEAATWGYTVDVGDVGRAQEADEWGRDHEVGGASLVAIFRRIDDKRQVDREAVEKQAREFVEVLTEQHLTSSSSDGAPQSALPSSPTVHRLLISHTHPAHPSAQSPLPIHSIGDIVKSRMEDLRESFLRVEELWYEPEVAQACGGWIELMIAAVEEYDHADGGLKLVKDAESPEDPLLPRFLHSPNLASPRSASPTFSSSSSSSSSSNSGDIHKNIQHERDLWKICLVGAMNHPRPLWPTTEITVDQEGDRSTEYMSSDWTPERDYAFEYGDVSGYSYDLDEAKRDHIQDDYHHPHSIDIDDIDDLHISDTHETTENENLDYAETLTGSGTSVNAEWNVDPNEEEDDGVNDVSYSTDEGRWGESDTAAISSWEDTGGSWGRGITRSGMGEDGKSGWDLGGANDSLWGTSEGWESSSGQSLGTS</sequence>
<evidence type="ECO:0000256" key="1">
    <source>
        <dbReference type="ARBA" id="ARBA00001946"/>
    </source>
</evidence>
<keyword evidence="14" id="KW-0732">Signal</keyword>